<protein>
    <submittedName>
        <fullName evidence="1">Uncharacterized protein</fullName>
    </submittedName>
</protein>
<proteinExistence type="predicted"/>
<dbReference type="EMBL" id="JAWWNJ010000001">
    <property type="protein sequence ID" value="KAK7063897.1"/>
    <property type="molecule type" value="Genomic_DNA"/>
</dbReference>
<name>A0AAW0EIG4_9AGAR</name>
<dbReference type="AlphaFoldDB" id="A0AAW0EIG4"/>
<keyword evidence="2" id="KW-1185">Reference proteome</keyword>
<gene>
    <name evidence="1" type="ORF">R3P38DRAFT_3416503</name>
</gene>
<comment type="caution">
    <text evidence="1">The sequence shown here is derived from an EMBL/GenBank/DDBJ whole genome shotgun (WGS) entry which is preliminary data.</text>
</comment>
<sequence>MELFRLFSSTLVFIPANDIVQYVVLGSVVLYAGLRLVQPLLPSARMAELEKIVVETVDILHSATEEHLLHRESMFQFQIRLSRVNVMKSSLRTDILAFESSYGTCEYLRMLQRLSAEIEACKRETKKIKIAILTEIEQRQRELYHASIDDMAAILASGRSAKVARLLWDGQQPEAVRAAEREGAAPGPRWLEVTAMLTSVYLCRDFSSNQFLVLVKPCSMLTTMGGNRQPMVFQVSQKPQMFPGIRSFSPNLLVNVLLWYSTTGSEFYSLLRVP</sequence>
<reference evidence="1 2" key="1">
    <citation type="journal article" date="2024" name="J Genomics">
        <title>Draft genome sequencing and assembly of Favolaschia claudopus CIRM-BRFM 2984 isolated from oak limbs.</title>
        <authorList>
            <person name="Navarro D."/>
            <person name="Drula E."/>
            <person name="Chaduli D."/>
            <person name="Cazenave R."/>
            <person name="Ahrendt S."/>
            <person name="Wang J."/>
            <person name="Lipzen A."/>
            <person name="Daum C."/>
            <person name="Barry K."/>
            <person name="Grigoriev I.V."/>
            <person name="Favel A."/>
            <person name="Rosso M.N."/>
            <person name="Martin F."/>
        </authorList>
    </citation>
    <scope>NUCLEOTIDE SEQUENCE [LARGE SCALE GENOMIC DNA]</scope>
    <source>
        <strain evidence="1 2">CIRM-BRFM 2984</strain>
    </source>
</reference>
<dbReference type="Proteomes" id="UP001362999">
    <property type="component" value="Unassembled WGS sequence"/>
</dbReference>
<organism evidence="1 2">
    <name type="scientific">Favolaschia claudopus</name>
    <dbReference type="NCBI Taxonomy" id="2862362"/>
    <lineage>
        <taxon>Eukaryota</taxon>
        <taxon>Fungi</taxon>
        <taxon>Dikarya</taxon>
        <taxon>Basidiomycota</taxon>
        <taxon>Agaricomycotina</taxon>
        <taxon>Agaricomycetes</taxon>
        <taxon>Agaricomycetidae</taxon>
        <taxon>Agaricales</taxon>
        <taxon>Marasmiineae</taxon>
        <taxon>Mycenaceae</taxon>
        <taxon>Favolaschia</taxon>
    </lineage>
</organism>
<accession>A0AAW0EIG4</accession>
<evidence type="ECO:0000313" key="1">
    <source>
        <dbReference type="EMBL" id="KAK7063897.1"/>
    </source>
</evidence>
<evidence type="ECO:0000313" key="2">
    <source>
        <dbReference type="Proteomes" id="UP001362999"/>
    </source>
</evidence>